<reference evidence="9" key="1">
    <citation type="journal article" date="2019" name="Int. J. Syst. Evol. Microbiol.">
        <title>The Global Catalogue of Microorganisms (GCM) 10K type strain sequencing project: providing services to taxonomists for standard genome sequencing and annotation.</title>
        <authorList>
            <consortium name="The Broad Institute Genomics Platform"/>
            <consortium name="The Broad Institute Genome Sequencing Center for Infectious Disease"/>
            <person name="Wu L."/>
            <person name="Ma J."/>
        </authorList>
    </citation>
    <scope>NUCLEOTIDE SEQUENCE [LARGE SCALE GENOMIC DNA]</scope>
    <source>
        <strain evidence="9">CGMCC 1.15111</strain>
    </source>
</reference>
<dbReference type="Pfam" id="PF00675">
    <property type="entry name" value="Peptidase_M16"/>
    <property type="match status" value="1"/>
</dbReference>
<comment type="caution">
    <text evidence="8">The sequence shown here is derived from an EMBL/GenBank/DDBJ whole genome shotgun (WGS) entry which is preliminary data.</text>
</comment>
<keyword evidence="2 8" id="KW-0645">Protease</keyword>
<comment type="similarity">
    <text evidence="1">Belongs to the peptidase M16 family.</text>
</comment>
<organism evidence="8 9">
    <name type="scientific">Roseivirga thermotolerans</name>
    <dbReference type="NCBI Taxonomy" id="1758176"/>
    <lineage>
        <taxon>Bacteria</taxon>
        <taxon>Pseudomonadati</taxon>
        <taxon>Bacteroidota</taxon>
        <taxon>Cytophagia</taxon>
        <taxon>Cytophagales</taxon>
        <taxon>Roseivirgaceae</taxon>
        <taxon>Roseivirga</taxon>
    </lineage>
</organism>
<dbReference type="GO" id="GO:0008233">
    <property type="term" value="F:peptidase activity"/>
    <property type="evidence" value="ECO:0007669"/>
    <property type="project" value="UniProtKB-KW"/>
</dbReference>
<gene>
    <name evidence="8" type="ORF">GCM10011340_06120</name>
</gene>
<keyword evidence="9" id="KW-1185">Reference proteome</keyword>
<dbReference type="Gene3D" id="3.30.830.10">
    <property type="entry name" value="Metalloenzyme, LuxS/M16 peptidase-like"/>
    <property type="match status" value="4"/>
</dbReference>
<evidence type="ECO:0000259" key="6">
    <source>
        <dbReference type="Pfam" id="PF00675"/>
    </source>
</evidence>
<evidence type="ECO:0000256" key="5">
    <source>
        <dbReference type="ARBA" id="ARBA00023049"/>
    </source>
</evidence>
<dbReference type="InterPro" id="IPR011765">
    <property type="entry name" value="Pept_M16_N"/>
</dbReference>
<evidence type="ECO:0000256" key="1">
    <source>
        <dbReference type="ARBA" id="ARBA00007261"/>
    </source>
</evidence>
<sequence>MKRTSQRLSTIWAALLLLLPFHLFPFQQLPTDPDVLIGKLDNGFTYYLRSNPKPENRIEFRLAVKAGSIVEDDDQLGLAHFTEHMLFNGTKNFEKNELVDFLQKMGLEFGGDLNAYTSFDETVYMLPIPSDKPENVKNAMLVLSDWAHQATFDNEEIDKERGVVMEEWRLRLGAYERMRQQIWPITLAGSRYAERLPIGEPEILENFEYDAAKRFYRDWYRPDLMALIAVGDFDVAEMEQMIKEYFSDIKMPEKPRERIYYTMPDFEGTRVAIASDDEATSNSITINFIQPGEKETGNTFADLRESLVYSFFSQMMNQRLRELVQSENPPFQYSYSGYGSALGKGKNDYTISIQVKEDKFTEGLLAAIRENERVRRFGFTQGELDRTLASFANSLDRFEKEADKRESWSLVQGYLNHFLNGGPLLSAKQTREMAEQIIPTITLKEINGLLDSWWHNDNRTIEVQAKTENAAAIPSAEEMTALLDAIVEDDSIEPYEEEAIASALMDAPPKPGKIVAEQTNETTGITHITLSNGAEVFIKPTDFKNDEVRMTAFSFGGTSLYPDNVYWSASNAAAIVNEMGIGDFSAIDLGKFLTGKTASVQPYINSYEEGLSGFSSVKDLETFFQLLHLRFTNVRMDESAFNSWLSRTKNLYVNFSASPDLQYSVQRQRFMYDNHPRVEFPSAESFDKIELDKAVQIYKERFANGGDFKFVFVGNVDMPSFRKYLETYVASLPAKGSKEMYKDLGLRIISGKHEKNIYVGVDDKSQVNITFSGDFDYNLENNGLLNAAASILSNKMIETLREEMGGVYGAGASFSSSQYPNSTFSFSISFPCKPENVDKLVQAAIQELENIKQGNFTQEDLDKVINARKQNFEEQIKQNSYWQSMIATYLKTGEDMENILTGNERADAITKEAIVAALNKFVKEDNMIKTVKLPQNQKAELQQEIKKN</sequence>
<evidence type="ECO:0000256" key="2">
    <source>
        <dbReference type="ARBA" id="ARBA00022670"/>
    </source>
</evidence>
<evidence type="ECO:0000313" key="9">
    <source>
        <dbReference type="Proteomes" id="UP000658258"/>
    </source>
</evidence>
<protein>
    <submittedName>
        <fullName evidence="8">Zinc protease</fullName>
    </submittedName>
</protein>
<feature type="domain" description="Peptidase M16 C-terminal" evidence="7">
    <location>
        <begin position="207"/>
        <end position="389"/>
    </location>
</feature>
<dbReference type="GO" id="GO:0006508">
    <property type="term" value="P:proteolysis"/>
    <property type="evidence" value="ECO:0007669"/>
    <property type="project" value="UniProtKB-KW"/>
</dbReference>
<accession>A0ABQ3I452</accession>
<feature type="domain" description="Peptidase M16 N-terminal" evidence="6">
    <location>
        <begin position="54"/>
        <end position="167"/>
    </location>
</feature>
<evidence type="ECO:0000313" key="8">
    <source>
        <dbReference type="EMBL" id="GHE54302.1"/>
    </source>
</evidence>
<proteinExistence type="inferred from homology"/>
<evidence type="ECO:0000256" key="4">
    <source>
        <dbReference type="ARBA" id="ARBA00022833"/>
    </source>
</evidence>
<feature type="domain" description="Peptidase M16 C-terminal" evidence="7">
    <location>
        <begin position="691"/>
        <end position="867"/>
    </location>
</feature>
<name>A0ABQ3I452_9BACT</name>
<dbReference type="InterPro" id="IPR011249">
    <property type="entry name" value="Metalloenz_LuxS/M16"/>
</dbReference>
<keyword evidence="4" id="KW-0862">Zinc</keyword>
<dbReference type="EMBL" id="BNAG01000001">
    <property type="protein sequence ID" value="GHE54302.1"/>
    <property type="molecule type" value="Genomic_DNA"/>
</dbReference>
<dbReference type="InterPro" id="IPR007863">
    <property type="entry name" value="Peptidase_M16_C"/>
</dbReference>
<dbReference type="PANTHER" id="PTHR43690:SF34">
    <property type="entry name" value="ZINC PROTEASE PQQL-LIKE"/>
    <property type="match status" value="1"/>
</dbReference>
<dbReference type="SUPFAM" id="SSF63411">
    <property type="entry name" value="LuxS/MPP-like metallohydrolase"/>
    <property type="match status" value="4"/>
</dbReference>
<keyword evidence="3" id="KW-0378">Hydrolase</keyword>
<keyword evidence="5" id="KW-0482">Metalloprotease</keyword>
<dbReference type="RefSeq" id="WP_189628712.1">
    <property type="nucleotide sequence ID" value="NZ_BNAG01000001.1"/>
</dbReference>
<dbReference type="PANTHER" id="PTHR43690">
    <property type="entry name" value="NARDILYSIN"/>
    <property type="match status" value="1"/>
</dbReference>
<dbReference type="Pfam" id="PF05193">
    <property type="entry name" value="Peptidase_M16_C"/>
    <property type="match status" value="2"/>
</dbReference>
<dbReference type="InterPro" id="IPR050626">
    <property type="entry name" value="Peptidase_M16"/>
</dbReference>
<evidence type="ECO:0000259" key="7">
    <source>
        <dbReference type="Pfam" id="PF05193"/>
    </source>
</evidence>
<evidence type="ECO:0000256" key="3">
    <source>
        <dbReference type="ARBA" id="ARBA00022801"/>
    </source>
</evidence>
<dbReference type="Proteomes" id="UP000658258">
    <property type="component" value="Unassembled WGS sequence"/>
</dbReference>